<evidence type="ECO:0000313" key="2">
    <source>
        <dbReference type="EMBL" id="KDP25144.1"/>
    </source>
</evidence>
<protein>
    <submittedName>
        <fullName evidence="2">Uncharacterized protein</fullName>
    </submittedName>
</protein>
<reference evidence="2 3" key="1">
    <citation type="journal article" date="2014" name="PLoS ONE">
        <title>Global Analysis of Gene Expression Profiles in Physic Nut (Jatropha curcas L.) Seedlings Exposed to Salt Stress.</title>
        <authorList>
            <person name="Zhang L."/>
            <person name="Zhang C."/>
            <person name="Wu P."/>
            <person name="Chen Y."/>
            <person name="Li M."/>
            <person name="Jiang H."/>
            <person name="Wu G."/>
        </authorList>
    </citation>
    <scope>NUCLEOTIDE SEQUENCE [LARGE SCALE GENOMIC DNA]</scope>
    <source>
        <strain evidence="3">cv. GZQX0401</strain>
        <tissue evidence="2">Young leaves</tissue>
    </source>
</reference>
<feature type="compositionally biased region" description="Acidic residues" evidence="1">
    <location>
        <begin position="116"/>
        <end position="129"/>
    </location>
</feature>
<accession>A0A067K034</accession>
<sequence>MEKTPTLGIGNVDGASNSAEKLMPKPIDVSALDPQRYTLPDAVLKENLPECILAPPQLQLDLGHATHVPAQRYQELYQRFCFARTYIARLYPEHREMMENDRLHTRLEVEGIPLDFSDEEEDDDDEASSDDAPPPPSSSVRQAAAGPSRRRP</sequence>
<dbReference type="AlphaFoldDB" id="A0A067K034"/>
<dbReference type="EMBL" id="KK914998">
    <property type="protein sequence ID" value="KDP25144.1"/>
    <property type="molecule type" value="Genomic_DNA"/>
</dbReference>
<gene>
    <name evidence="2" type="ORF">JCGZ_24244</name>
</gene>
<dbReference type="Proteomes" id="UP000027138">
    <property type="component" value="Unassembled WGS sequence"/>
</dbReference>
<evidence type="ECO:0000256" key="1">
    <source>
        <dbReference type="SAM" id="MobiDB-lite"/>
    </source>
</evidence>
<feature type="region of interest" description="Disordered" evidence="1">
    <location>
        <begin position="1"/>
        <end position="20"/>
    </location>
</feature>
<proteinExistence type="predicted"/>
<keyword evidence="3" id="KW-1185">Reference proteome</keyword>
<evidence type="ECO:0000313" key="3">
    <source>
        <dbReference type="Proteomes" id="UP000027138"/>
    </source>
</evidence>
<feature type="region of interest" description="Disordered" evidence="1">
    <location>
        <begin position="102"/>
        <end position="152"/>
    </location>
</feature>
<organism evidence="2 3">
    <name type="scientific">Jatropha curcas</name>
    <name type="common">Barbados nut</name>
    <dbReference type="NCBI Taxonomy" id="180498"/>
    <lineage>
        <taxon>Eukaryota</taxon>
        <taxon>Viridiplantae</taxon>
        <taxon>Streptophyta</taxon>
        <taxon>Embryophyta</taxon>
        <taxon>Tracheophyta</taxon>
        <taxon>Spermatophyta</taxon>
        <taxon>Magnoliopsida</taxon>
        <taxon>eudicotyledons</taxon>
        <taxon>Gunneridae</taxon>
        <taxon>Pentapetalae</taxon>
        <taxon>rosids</taxon>
        <taxon>fabids</taxon>
        <taxon>Malpighiales</taxon>
        <taxon>Euphorbiaceae</taxon>
        <taxon>Crotonoideae</taxon>
        <taxon>Jatropheae</taxon>
        <taxon>Jatropha</taxon>
    </lineage>
</organism>
<name>A0A067K034_JATCU</name>